<dbReference type="STRING" id="1196353.SAMN05444921_103301"/>
<keyword evidence="4" id="KW-1185">Reference proteome</keyword>
<feature type="region of interest" description="Disordered" evidence="1">
    <location>
        <begin position="1"/>
        <end position="22"/>
    </location>
</feature>
<dbReference type="NCBIfam" id="TIGR00199">
    <property type="entry name" value="PncC_domain"/>
    <property type="match status" value="1"/>
</dbReference>
<evidence type="ECO:0000256" key="1">
    <source>
        <dbReference type="SAM" id="MobiDB-lite"/>
    </source>
</evidence>
<dbReference type="Proteomes" id="UP000199063">
    <property type="component" value="Unassembled WGS sequence"/>
</dbReference>
<dbReference type="InterPro" id="IPR036653">
    <property type="entry name" value="CinA-like_C"/>
</dbReference>
<gene>
    <name evidence="3" type="ORF">SAMN05444921_103301</name>
</gene>
<feature type="domain" description="CinA C-terminal" evidence="2">
    <location>
        <begin position="31"/>
        <end position="181"/>
    </location>
</feature>
<dbReference type="Gene3D" id="3.90.950.20">
    <property type="entry name" value="CinA-like"/>
    <property type="match status" value="1"/>
</dbReference>
<organism evidence="3 4">
    <name type="scientific">Streptomyces wuyuanensis</name>
    <dbReference type="NCBI Taxonomy" id="1196353"/>
    <lineage>
        <taxon>Bacteria</taxon>
        <taxon>Bacillati</taxon>
        <taxon>Actinomycetota</taxon>
        <taxon>Actinomycetes</taxon>
        <taxon>Kitasatosporales</taxon>
        <taxon>Streptomycetaceae</taxon>
        <taxon>Streptomyces</taxon>
    </lineage>
</organism>
<accession>A0A1G9Q6X4</accession>
<name>A0A1G9Q6X4_9ACTN</name>
<feature type="compositionally biased region" description="Basic and acidic residues" evidence="1">
    <location>
        <begin position="1"/>
        <end position="13"/>
    </location>
</feature>
<dbReference type="InterPro" id="IPR008136">
    <property type="entry name" value="CinA_C"/>
</dbReference>
<proteinExistence type="predicted"/>
<evidence type="ECO:0000313" key="4">
    <source>
        <dbReference type="Proteomes" id="UP000199063"/>
    </source>
</evidence>
<protein>
    <submittedName>
        <fullName evidence="3">Nicotinamide-nucleotide amidase</fullName>
    </submittedName>
</protein>
<reference evidence="4" key="1">
    <citation type="submission" date="2016-10" db="EMBL/GenBank/DDBJ databases">
        <authorList>
            <person name="Varghese N."/>
            <person name="Submissions S."/>
        </authorList>
    </citation>
    <scope>NUCLEOTIDE SEQUENCE [LARGE SCALE GENOMIC DNA]</scope>
    <source>
        <strain evidence="4">CGMCC 4.7042</strain>
    </source>
</reference>
<sequence>MRTHHGNVDRPPPEADESVAGRPGLDRAGLLARQLHEALASAGHSVAVAESLTAGRLGSVLADAPGATGTFRGGVTAYATEVKASVLGVDPRLLADEGAVHEEVAAQMAQGVRRLMAASYGLATTGVAGPADQDGRPVGTLFVAVCGPEGTVVDAPHTGSGSSREAIRSAAVLAALELLHGHLRPPGAAGT</sequence>
<dbReference type="SUPFAM" id="SSF142433">
    <property type="entry name" value="CinA-like"/>
    <property type="match status" value="1"/>
</dbReference>
<dbReference type="AlphaFoldDB" id="A0A1G9Q6X4"/>
<dbReference type="EMBL" id="FNHI01000003">
    <property type="protein sequence ID" value="SDM06247.1"/>
    <property type="molecule type" value="Genomic_DNA"/>
</dbReference>
<dbReference type="Pfam" id="PF02464">
    <property type="entry name" value="CinA"/>
    <property type="match status" value="1"/>
</dbReference>
<evidence type="ECO:0000313" key="3">
    <source>
        <dbReference type="EMBL" id="SDM06247.1"/>
    </source>
</evidence>
<evidence type="ECO:0000259" key="2">
    <source>
        <dbReference type="Pfam" id="PF02464"/>
    </source>
</evidence>